<proteinExistence type="inferred from homology"/>
<keyword evidence="5" id="KW-0812">Transmembrane</keyword>
<dbReference type="GO" id="GO:0071555">
    <property type="term" value="P:cell wall organization"/>
    <property type="evidence" value="ECO:0007669"/>
    <property type="project" value="UniProtKB-KW"/>
</dbReference>
<feature type="transmembrane region" description="Helical" evidence="5">
    <location>
        <begin position="25"/>
        <end position="48"/>
    </location>
</feature>
<accession>A0A6J1EB73</accession>
<protein>
    <recommendedName>
        <fullName evidence="5">Hexosyltransferase</fullName>
        <ecNumber evidence="5">2.4.1.-</ecNumber>
    </recommendedName>
</protein>
<organism evidence="7 8">
    <name type="scientific">Cucurbita moschata</name>
    <name type="common">Winter crookneck squash</name>
    <name type="synonym">Cucurbita pepo var. moschata</name>
    <dbReference type="NCBI Taxonomy" id="3662"/>
    <lineage>
        <taxon>Eukaryota</taxon>
        <taxon>Viridiplantae</taxon>
        <taxon>Streptophyta</taxon>
        <taxon>Embryophyta</taxon>
        <taxon>Tracheophyta</taxon>
        <taxon>Spermatophyta</taxon>
        <taxon>Magnoliopsida</taxon>
        <taxon>eudicotyledons</taxon>
        <taxon>Gunneridae</taxon>
        <taxon>Pentapetalae</taxon>
        <taxon>rosids</taxon>
        <taxon>fabids</taxon>
        <taxon>Cucurbitales</taxon>
        <taxon>Cucurbitaceae</taxon>
        <taxon>Cucurbiteae</taxon>
        <taxon>Cucurbita</taxon>
    </lineage>
</organism>
<keyword evidence="5" id="KW-1133">Transmembrane helix</keyword>
<comment type="subcellular location">
    <subcellularLocation>
        <location evidence="5">Golgi apparatus membrane</location>
        <topology evidence="5">Single-pass type II membrane protein</topology>
    </subcellularLocation>
</comment>
<dbReference type="Proteomes" id="UP000504609">
    <property type="component" value="Unplaced"/>
</dbReference>
<evidence type="ECO:0000256" key="2">
    <source>
        <dbReference type="ARBA" id="ARBA00006351"/>
    </source>
</evidence>
<keyword evidence="4" id="KW-0808">Transferase</keyword>
<evidence type="ECO:0000313" key="8">
    <source>
        <dbReference type="RefSeq" id="XP_022925119.1"/>
    </source>
</evidence>
<evidence type="ECO:0000256" key="4">
    <source>
        <dbReference type="ARBA" id="ARBA00022679"/>
    </source>
</evidence>
<dbReference type="AlphaFoldDB" id="A0A6J1EB73"/>
<dbReference type="RefSeq" id="XP_022925119.1">
    <property type="nucleotide sequence ID" value="XM_023069351.1"/>
</dbReference>
<keyword evidence="5" id="KW-0472">Membrane</keyword>
<dbReference type="UniPathway" id="UPA00845"/>
<dbReference type="EC" id="2.4.1.-" evidence="5"/>
<dbReference type="SUPFAM" id="SSF53448">
    <property type="entry name" value="Nucleotide-diphospho-sugar transferases"/>
    <property type="match status" value="1"/>
</dbReference>
<evidence type="ECO:0000256" key="6">
    <source>
        <dbReference type="SAM" id="MobiDB-lite"/>
    </source>
</evidence>
<dbReference type="Gene3D" id="3.90.550.10">
    <property type="entry name" value="Spore Coat Polysaccharide Biosynthesis Protein SpsA, Chain A"/>
    <property type="match status" value="1"/>
</dbReference>
<feature type="compositionally biased region" description="Basic and acidic residues" evidence="6">
    <location>
        <begin position="120"/>
        <end position="161"/>
    </location>
</feature>
<keyword evidence="5" id="KW-0333">Golgi apparatus</keyword>
<dbReference type="Pfam" id="PF01501">
    <property type="entry name" value="Glyco_transf_8"/>
    <property type="match status" value="1"/>
</dbReference>
<keyword evidence="7" id="KW-1185">Reference proteome</keyword>
<dbReference type="Pfam" id="PF25557">
    <property type="entry name" value="GAUT_1"/>
    <property type="match status" value="1"/>
</dbReference>
<dbReference type="GeneID" id="111432459"/>
<dbReference type="InterPro" id="IPR029993">
    <property type="entry name" value="GAUT"/>
</dbReference>
<keyword evidence="5" id="KW-0961">Cell wall biogenesis/degradation</keyword>
<gene>
    <name evidence="8" type="primary">LOC111432459</name>
</gene>
<dbReference type="GO" id="GO:0000139">
    <property type="term" value="C:Golgi membrane"/>
    <property type="evidence" value="ECO:0007669"/>
    <property type="project" value="UniProtKB-SubCell"/>
</dbReference>
<dbReference type="InterPro" id="IPR002495">
    <property type="entry name" value="Glyco_trans_8"/>
</dbReference>
<evidence type="ECO:0000256" key="5">
    <source>
        <dbReference type="RuleBase" id="RU362027"/>
    </source>
</evidence>
<dbReference type="GO" id="GO:0047262">
    <property type="term" value="F:polygalacturonate 4-alpha-galacturonosyltransferase activity"/>
    <property type="evidence" value="ECO:0007669"/>
    <property type="project" value="InterPro"/>
</dbReference>
<dbReference type="PANTHER" id="PTHR32116:SF12">
    <property type="entry name" value="GALACTURONOSYLTRANSFERASE 7-RELATED"/>
    <property type="match status" value="1"/>
</dbReference>
<dbReference type="KEGG" id="cmos:111432459"/>
<comment type="similarity">
    <text evidence="2 5">Belongs to the glycosyltransferase 8 family.</text>
</comment>
<dbReference type="InterPro" id="IPR029044">
    <property type="entry name" value="Nucleotide-diphossugar_trans"/>
</dbReference>
<feature type="compositionally biased region" description="Basic and acidic residues" evidence="6">
    <location>
        <begin position="100"/>
        <end position="112"/>
    </location>
</feature>
<reference evidence="8" key="1">
    <citation type="submission" date="2025-08" db="UniProtKB">
        <authorList>
            <consortium name="RefSeq"/>
        </authorList>
    </citation>
    <scope>IDENTIFICATION</scope>
    <source>
        <tissue evidence="8">Young leaves</tissue>
    </source>
</reference>
<dbReference type="PANTHER" id="PTHR32116">
    <property type="entry name" value="GALACTURONOSYLTRANSFERASE 4-RELATED"/>
    <property type="match status" value="1"/>
</dbReference>
<evidence type="ECO:0000256" key="3">
    <source>
        <dbReference type="ARBA" id="ARBA00022676"/>
    </source>
</evidence>
<comment type="pathway">
    <text evidence="1 5">Glycan metabolism; pectin biosynthesis.</text>
</comment>
<evidence type="ECO:0000256" key="1">
    <source>
        <dbReference type="ARBA" id="ARBA00004877"/>
    </source>
</evidence>
<evidence type="ECO:0000313" key="7">
    <source>
        <dbReference type="Proteomes" id="UP000504609"/>
    </source>
</evidence>
<dbReference type="GO" id="GO:0045489">
    <property type="term" value="P:pectin biosynthetic process"/>
    <property type="evidence" value="ECO:0007669"/>
    <property type="project" value="UniProtKB-UniPathway"/>
</dbReference>
<keyword evidence="3 5" id="KW-0328">Glycosyltransferase</keyword>
<sequence>MKGGGGGGSGASAYGFPAKRRWKGLVIGVLGLVFLSMLVPLVFLLGLYNGFHTTAGYASDSQSSKPGFQPSHVDDIIRKLGPTLPKDVFQPNVIEPKKEVEGFIDESRETKESTGLQPPKVEEKPPKVEEKPRKVEEKRPKVEEKPPKVDALPKHTHENGTKVDGKVQATHRMIALDESGKPCEWKFGSYCIWREENREVIKDSMIKKLKDQLFVARAYYPSIAKLPKQGKLTQELKQNIQELERVLSESTTDRDLPLQIEKKSLNMEAAIVKAKSFPLDCNNVDKKLRQIYDMTEDEASFHMKQSAFLFQLAVQTMPKSLHCLSMQLTVEYFRTDSTNLELSQAEKYADPTLYHYIIFSKNILASSVVINSTVSHAKESGNQVFHVLTDGQNYFAMKLWFLRNSYKDATVEVLNVDHLKLHDEENATFVLPQEFRISFRTLTHSRTEYMSMFSHLHYLLPEIFKNLDKVVVLEDDVVVQRDLSALWSLDMGGKVNGAAQSCHVRLGELKSFLGEHSYNQDDCTWMSGLNVIDLAKWRELDLSQIFRGLVSEKLSKQDKSTDAAALRASLLTFQGQVYALDNSWSVYGLGHDYKVNVQDIEKAATLHYNGYLKPWLELGIPKYKAHWKKFLDREDLFLSKCNINP</sequence>
<feature type="region of interest" description="Disordered" evidence="6">
    <location>
        <begin position="100"/>
        <end position="161"/>
    </location>
</feature>
<name>A0A6J1EB73_CUCMO</name>